<proteinExistence type="predicted"/>
<dbReference type="Proteomes" id="UP000202259">
    <property type="component" value="Chromosome"/>
</dbReference>
<dbReference type="OrthoDB" id="9790247at2"/>
<dbReference type="InterPro" id="IPR008979">
    <property type="entry name" value="Galactose-bd-like_sf"/>
</dbReference>
<dbReference type="SMART" id="SM00560">
    <property type="entry name" value="LamGL"/>
    <property type="match status" value="1"/>
</dbReference>
<name>A0A222G400_9GAMM</name>
<dbReference type="InterPro" id="IPR046524">
    <property type="entry name" value="DUF6701"/>
</dbReference>
<keyword evidence="2" id="KW-1015">Disulfide bond</keyword>
<feature type="chain" id="PRO_5013256839" description="LamG-like jellyroll fold domain-containing protein" evidence="3">
    <location>
        <begin position="27"/>
        <end position="2159"/>
    </location>
</feature>
<protein>
    <recommendedName>
        <fullName evidence="4">LamG-like jellyroll fold domain-containing protein</fullName>
    </recommendedName>
</protein>
<feature type="domain" description="LamG-like jellyroll fold" evidence="4">
    <location>
        <begin position="1258"/>
        <end position="1388"/>
    </location>
</feature>
<sequence>MQQEKFIPYMKKIIITAYLFTSFSYADALASSAITLIDSQYNSTTWAAENLLDADATTQWMSRSQSNNLNFQFSGNNGAMCFNGFELTNYGGDDRGVNQFILLTTQNEALSADAGSAGWKPMVADENPIGYIDYLSWAQGARQVFVDGQYNTTTYAAKNINDGNRSSRWLSRKSNNILQYNFDTDWDGSAGNGITINELEVTNYGVDDRSVKQFQVEITNDGTTWRKLQVPGTAAGDVEYIYSRYQDGGTLGAVDSQYNATSYHAENMQDGDQNSQWLSRKGNNTIEFTFDPNNNGITGADGDTADVFAIDKINIENYGNDDRSVKQFQLAVKTLANPNWHKVNVPGAIIGEADYNFAMSHHGGALVNIDSEYNSTSYGAKNIHDGDQNTLWLSRKSNNELAFQFDANEDGTLGAAEDLFILNSFYLRNYGNDDRAIKEFQLAVKTKAKPNWTKINVPGASIGQANYNFAMSHHGGTLVSIDSEHNSTSYGAKNIHDGDQNTLWLSRKSNNELAFQFDADENGTLGAIEDLFTLKSIYLVNYGNDDRSIKEFQIAVKTRANPNWAKINTPGASVGQANYNFALAQHGGNLIAIDSEHNSTNYGAKNIHDGDQNSLWLSRKSNNTLDFQFDVNEDGIQGGAEDVFTLESFYLVNYGNDDRAIKKFQVEVKTLANSNWTKLPVSGAGGNTPDYNFALSANGGSLTVIDSEHNSTNYGAKNIHDGDNNTRWLSSKQTNTLAFSFDSNFDGVMGDAINVDTISLINYGNNDVSIQTFEVDVQISGGAWQAINAPAGGTVFTATMDSNQQNWAITSHSNVTALRLRTLSNYGDATYTGATEFKISGTLSGQLYTYSAAMHGNGETFSITEADQPIDVTGVRLRTITNYGDPSYIGARELKLQGTSVTESKTFIAAMHANGETFTFDSDDVPEEVTDVKLITISNHGDPSYVGAKELKLQGPSVTETRTFIAAMHGNGESFTLDNGDIPVEVTDVKLVTISNHGDPSYVGAKELKLQGPSVTETKTFIAAMQSTLESFQFDTNDIPIDVTDVKLTTINNHGDPSLIGLREFEVVGKSVTAASTFTLPMNSIPFSIVLDNDDTVSGIIGARIVTIKNHGDSSLTGLADFKLLGNPITPSYIFTASNITSVQNFNFSPVKAKIFRFHSMNNHGDPSYTGAADFALNDSFCANPVAQYSMDETQWSGVADEVIDSSGTLNGQAFNGATTFNDTSALTGNPGTCAYGVFDGVDDYVGIVDNSTLDLQKELTITAWINPQTLPSASTDLHTIVSKNENYEFHLSSTGEIYWWWQTNEFSTSGAGITTDNWYHIAITYKSGEQVIYVNGIEKGTRTFTDELILNNDPLHIGQAQNYSESSRFFDGFIDEVQLFDVALTQIEVQQVYTQSHACAVPVIHHYEIVHDGNGLTCAAEPITIKACTNSDCSSESTEPVSLQFNITSPQTGMLLKTSATFTGTTSMNFSHTIAETIVLSIDSASITASNAVECSGFGSSCNMNFTDTGFQFLADGVSNNINTQLSGKPSNTGFNSQTLSLQAIRTDSATGACEAVLISNVDIELAAECTEPSTCSLGQVVINDTAITTLNDAISPSEYTKVSLDFGDNIDNTANIVVSYPNAGKIQLHARFDISIEGYPTSYMLGNSNQFVVRPLGLYVNVDPKEDDPSVSSNPASEDASGNIFKKAGEQFNTTITAKQWQQSDDTNNDGIADFNDVLSDNPTALNFISNVILEHKKVAPSNGDLGTITGESFSLPSTSTDTNSLSWSEVGIISFTAKLSDTSGSNNYLGAGPISSTVPYVGRFTPAYFKQSVKENHQGNFDAYPYFNGLGVCAFSDWAYTGQRTSEDKGAITYSLLPKITITAYNANDGVTKNYTLGEPEGFMKLLASGVDITLPTHDKTQQMVGSTAGNPVAITAFMEKGNLSASLDVNGSLIAGEWLYTFSSNDHFSYNHNNTSLLKPFEAKIPFFTEKIEDSDGVLLSNNIDDTEEVLTEGVEIRFARMVLENAYGAENAKLRAPLNIQVYNGIKFKTHTDESCLTALLGDKKSGAKYSGNMNLWDYRLIDIGSDAIEVSDTDASISGVFVSGSQNQLIFAAPEKQGMLEWEYEVPSWLKFKWNNVDADSDGNFYDDNPSALLNFGMYRGNDRIISWREVVN</sequence>
<dbReference type="PANTHER" id="PTHR47635:SF2">
    <property type="entry name" value="LAMG-LIKE JELLYROLL FOLD DOMAIN-CONTAINING PROTEIN"/>
    <property type="match status" value="1"/>
</dbReference>
<keyword evidence="1 3" id="KW-0732">Signal</keyword>
<evidence type="ECO:0000259" key="4">
    <source>
        <dbReference type="SMART" id="SM00560"/>
    </source>
</evidence>
<organism evidence="5 6">
    <name type="scientific">Cognaticolwellia beringensis</name>
    <dbReference type="NCBI Taxonomy" id="1967665"/>
    <lineage>
        <taxon>Bacteria</taxon>
        <taxon>Pseudomonadati</taxon>
        <taxon>Pseudomonadota</taxon>
        <taxon>Gammaproteobacteria</taxon>
        <taxon>Alteromonadales</taxon>
        <taxon>Colwelliaceae</taxon>
        <taxon>Cognaticolwellia</taxon>
    </lineage>
</organism>
<evidence type="ECO:0000256" key="2">
    <source>
        <dbReference type="ARBA" id="ARBA00023157"/>
    </source>
</evidence>
<dbReference type="InterPro" id="IPR006558">
    <property type="entry name" value="LamG-like"/>
</dbReference>
<evidence type="ECO:0000256" key="3">
    <source>
        <dbReference type="SAM" id="SignalP"/>
    </source>
</evidence>
<dbReference type="Gene3D" id="2.60.120.260">
    <property type="entry name" value="Galactose-binding domain-like"/>
    <property type="match status" value="5"/>
</dbReference>
<dbReference type="Pfam" id="PF13385">
    <property type="entry name" value="Laminin_G_3"/>
    <property type="match status" value="1"/>
</dbReference>
<gene>
    <name evidence="5" type="ORF">B5D82_00155</name>
</gene>
<feature type="signal peptide" evidence="3">
    <location>
        <begin position="1"/>
        <end position="26"/>
    </location>
</feature>
<dbReference type="RefSeq" id="WP_081148215.1">
    <property type="nucleotide sequence ID" value="NZ_CP020465.1"/>
</dbReference>
<evidence type="ECO:0000256" key="1">
    <source>
        <dbReference type="ARBA" id="ARBA00022729"/>
    </source>
</evidence>
<dbReference type="Pfam" id="PF20419">
    <property type="entry name" value="DUF6701"/>
    <property type="match status" value="1"/>
</dbReference>
<dbReference type="SUPFAM" id="SSF49785">
    <property type="entry name" value="Galactose-binding domain-like"/>
    <property type="match status" value="2"/>
</dbReference>
<evidence type="ECO:0000313" key="5">
    <source>
        <dbReference type="EMBL" id="ASP46323.1"/>
    </source>
</evidence>
<dbReference type="InterPro" id="IPR013320">
    <property type="entry name" value="ConA-like_dom_sf"/>
</dbReference>
<reference evidence="5 6" key="1">
    <citation type="submission" date="2017-08" db="EMBL/GenBank/DDBJ databases">
        <title>Complete genome of Colwellia sp. NB097-1, a psychrophile bacterium ioslated from Bering Sea.</title>
        <authorList>
            <person name="Chen X."/>
        </authorList>
    </citation>
    <scope>NUCLEOTIDE SEQUENCE [LARGE SCALE GENOMIC DNA]</scope>
    <source>
        <strain evidence="5 6">NB097-1</strain>
    </source>
</reference>
<dbReference type="PANTHER" id="PTHR47635">
    <property type="entry name" value="CUB DOMAIN-CONTAINING PROTEIN"/>
    <property type="match status" value="1"/>
</dbReference>
<dbReference type="Gene3D" id="2.60.120.200">
    <property type="match status" value="1"/>
</dbReference>
<dbReference type="KEGG" id="cber:B5D82_00155"/>
<dbReference type="EMBL" id="CP020465">
    <property type="protein sequence ID" value="ASP46323.1"/>
    <property type="molecule type" value="Genomic_DNA"/>
</dbReference>
<accession>A0A222G400</accession>
<keyword evidence="6" id="KW-1185">Reference proteome</keyword>
<dbReference type="SUPFAM" id="SSF49899">
    <property type="entry name" value="Concanavalin A-like lectins/glucanases"/>
    <property type="match status" value="1"/>
</dbReference>
<evidence type="ECO:0000313" key="6">
    <source>
        <dbReference type="Proteomes" id="UP000202259"/>
    </source>
</evidence>